<evidence type="ECO:0000313" key="6">
    <source>
        <dbReference type="EMBL" id="MCS5717939.1"/>
    </source>
</evidence>
<evidence type="ECO:0000256" key="3">
    <source>
        <dbReference type="ARBA" id="ARBA00023163"/>
    </source>
</evidence>
<sequence length="281" mass="30553">MVPDLPAESQVIPSRLPVGRLGVAVVAELVELIVTGRLEEGALLPPEGPLSERFGVSRTVLRESVKRLEEKGLVIVSQGRGTQVLAPGYWNMLDPVVLSALIDNDQSLGVLDQLTIVRASLESAMAGSVAASHTTEGLRRLENALTAMRESESETDSFRQADVVFHYALMEISTNRLAENIAKHLYKRAVESTRYQGINPPDATALTLDEHAAIVDAIARNDQAGAEKAMHDHIHGSWERRRLPDHAPLKRSQRAKPQSSETQAGKPQSGKPQSGKPQSSE</sequence>
<evidence type="ECO:0000256" key="1">
    <source>
        <dbReference type="ARBA" id="ARBA00023015"/>
    </source>
</evidence>
<reference evidence="6" key="1">
    <citation type="submission" date="2022-08" db="EMBL/GenBank/DDBJ databases">
        <authorList>
            <person name="Deng Y."/>
            <person name="Han X.-F."/>
            <person name="Zhang Y.-Q."/>
        </authorList>
    </citation>
    <scope>NUCLEOTIDE SEQUENCE</scope>
    <source>
        <strain evidence="6">CPCC 205763</strain>
    </source>
</reference>
<dbReference type="InterPro" id="IPR036388">
    <property type="entry name" value="WH-like_DNA-bd_sf"/>
</dbReference>
<dbReference type="PANTHER" id="PTHR43537:SF44">
    <property type="entry name" value="GNTR FAMILY REGULATORY PROTEIN"/>
    <property type="match status" value="1"/>
</dbReference>
<evidence type="ECO:0000313" key="7">
    <source>
        <dbReference type="Proteomes" id="UP001165584"/>
    </source>
</evidence>
<dbReference type="InterPro" id="IPR000524">
    <property type="entry name" value="Tscrpt_reg_HTH_GntR"/>
</dbReference>
<feature type="compositionally biased region" description="Basic and acidic residues" evidence="4">
    <location>
        <begin position="228"/>
        <end position="248"/>
    </location>
</feature>
<feature type="compositionally biased region" description="Polar residues" evidence="4">
    <location>
        <begin position="255"/>
        <end position="281"/>
    </location>
</feature>
<dbReference type="EMBL" id="JANLCM010000001">
    <property type="protein sequence ID" value="MCS5717939.1"/>
    <property type="molecule type" value="Genomic_DNA"/>
</dbReference>
<keyword evidence="7" id="KW-1185">Reference proteome</keyword>
<keyword evidence="2" id="KW-0238">DNA-binding</keyword>
<dbReference type="PANTHER" id="PTHR43537">
    <property type="entry name" value="TRANSCRIPTIONAL REGULATOR, GNTR FAMILY"/>
    <property type="match status" value="1"/>
</dbReference>
<dbReference type="Gene3D" id="1.20.120.530">
    <property type="entry name" value="GntR ligand-binding domain-like"/>
    <property type="match status" value="1"/>
</dbReference>
<name>A0ABT2GNY4_9MICO</name>
<protein>
    <submittedName>
        <fullName evidence="6">FadR family transcriptional regulator</fullName>
    </submittedName>
</protein>
<dbReference type="SUPFAM" id="SSF46785">
    <property type="entry name" value="Winged helix' DNA-binding domain"/>
    <property type="match status" value="1"/>
</dbReference>
<dbReference type="SMART" id="SM00895">
    <property type="entry name" value="FCD"/>
    <property type="match status" value="1"/>
</dbReference>
<dbReference type="SUPFAM" id="SSF48008">
    <property type="entry name" value="GntR ligand-binding domain-like"/>
    <property type="match status" value="1"/>
</dbReference>
<keyword evidence="3" id="KW-0804">Transcription</keyword>
<feature type="region of interest" description="Disordered" evidence="4">
    <location>
        <begin position="224"/>
        <end position="281"/>
    </location>
</feature>
<dbReference type="Pfam" id="PF07729">
    <property type="entry name" value="FCD"/>
    <property type="match status" value="1"/>
</dbReference>
<dbReference type="CDD" id="cd07377">
    <property type="entry name" value="WHTH_GntR"/>
    <property type="match status" value="1"/>
</dbReference>
<dbReference type="InterPro" id="IPR011711">
    <property type="entry name" value="GntR_C"/>
</dbReference>
<dbReference type="InterPro" id="IPR008920">
    <property type="entry name" value="TF_FadR/GntR_C"/>
</dbReference>
<gene>
    <name evidence="6" type="ORF">N1027_07295</name>
</gene>
<evidence type="ECO:0000256" key="2">
    <source>
        <dbReference type="ARBA" id="ARBA00023125"/>
    </source>
</evidence>
<evidence type="ECO:0000259" key="5">
    <source>
        <dbReference type="PROSITE" id="PS50949"/>
    </source>
</evidence>
<dbReference type="PRINTS" id="PR00035">
    <property type="entry name" value="HTHGNTR"/>
</dbReference>
<dbReference type="PROSITE" id="PS50949">
    <property type="entry name" value="HTH_GNTR"/>
    <property type="match status" value="1"/>
</dbReference>
<keyword evidence="1" id="KW-0805">Transcription regulation</keyword>
<organism evidence="6 7">
    <name type="scientific">Herbiconiux aconitum</name>
    <dbReference type="NCBI Taxonomy" id="2970913"/>
    <lineage>
        <taxon>Bacteria</taxon>
        <taxon>Bacillati</taxon>
        <taxon>Actinomycetota</taxon>
        <taxon>Actinomycetes</taxon>
        <taxon>Micrococcales</taxon>
        <taxon>Microbacteriaceae</taxon>
        <taxon>Herbiconiux</taxon>
    </lineage>
</organism>
<dbReference type="RefSeq" id="WP_259506557.1">
    <property type="nucleotide sequence ID" value="NZ_JANLCM010000001.1"/>
</dbReference>
<dbReference type="Pfam" id="PF00392">
    <property type="entry name" value="GntR"/>
    <property type="match status" value="1"/>
</dbReference>
<dbReference type="SMART" id="SM00345">
    <property type="entry name" value="HTH_GNTR"/>
    <property type="match status" value="1"/>
</dbReference>
<accession>A0ABT2GNY4</accession>
<proteinExistence type="predicted"/>
<dbReference type="InterPro" id="IPR036390">
    <property type="entry name" value="WH_DNA-bd_sf"/>
</dbReference>
<dbReference type="Gene3D" id="1.10.10.10">
    <property type="entry name" value="Winged helix-like DNA-binding domain superfamily/Winged helix DNA-binding domain"/>
    <property type="match status" value="1"/>
</dbReference>
<dbReference type="Proteomes" id="UP001165584">
    <property type="component" value="Unassembled WGS sequence"/>
</dbReference>
<comment type="caution">
    <text evidence="6">The sequence shown here is derived from an EMBL/GenBank/DDBJ whole genome shotgun (WGS) entry which is preliminary data.</text>
</comment>
<feature type="domain" description="HTH gntR-type" evidence="5">
    <location>
        <begin position="19"/>
        <end position="87"/>
    </location>
</feature>
<evidence type="ECO:0000256" key="4">
    <source>
        <dbReference type="SAM" id="MobiDB-lite"/>
    </source>
</evidence>